<dbReference type="InterPro" id="IPR016167">
    <property type="entry name" value="FAD-bd_PCMH_sub1"/>
</dbReference>
<dbReference type="Gene3D" id="3.30.43.10">
    <property type="entry name" value="Uridine Diphospho-n-acetylenolpyruvylglucosamine Reductase, domain 2"/>
    <property type="match status" value="1"/>
</dbReference>
<evidence type="ECO:0000259" key="10">
    <source>
        <dbReference type="PROSITE" id="PS51379"/>
    </source>
</evidence>
<dbReference type="Gene3D" id="3.30.70.2740">
    <property type="match status" value="1"/>
</dbReference>
<dbReference type="GO" id="GO:0051536">
    <property type="term" value="F:iron-sulfur cluster binding"/>
    <property type="evidence" value="ECO:0007669"/>
    <property type="project" value="InterPro"/>
</dbReference>
<feature type="domain" description="FAD-binding PCMH-type" evidence="11">
    <location>
        <begin position="111"/>
        <end position="352"/>
    </location>
</feature>
<keyword evidence="7" id="KW-0560">Oxidoreductase</keyword>
<dbReference type="GO" id="GO:0004458">
    <property type="term" value="F:D-lactate dehydrogenase (cytochrome) activity"/>
    <property type="evidence" value="ECO:0007669"/>
    <property type="project" value="UniProtKB-EC"/>
</dbReference>
<dbReference type="PROSITE" id="PS51387">
    <property type="entry name" value="FAD_PCMH"/>
    <property type="match status" value="1"/>
</dbReference>
<evidence type="ECO:0000256" key="1">
    <source>
        <dbReference type="ARBA" id="ARBA00001974"/>
    </source>
</evidence>
<dbReference type="SUPFAM" id="SSF46548">
    <property type="entry name" value="alpha-helical ferredoxin"/>
    <property type="match status" value="1"/>
</dbReference>
<dbReference type="GO" id="GO:1903457">
    <property type="term" value="P:lactate catabolic process"/>
    <property type="evidence" value="ECO:0007669"/>
    <property type="project" value="TreeGrafter"/>
</dbReference>
<comment type="subcellular location">
    <subcellularLocation>
        <location evidence="2">Mitochondrion</location>
    </subcellularLocation>
</comment>
<dbReference type="EMBL" id="HBEN01003482">
    <property type="protein sequence ID" value="CAD8433934.1"/>
    <property type="molecule type" value="Transcribed_RNA"/>
</dbReference>
<dbReference type="InterPro" id="IPR009051">
    <property type="entry name" value="Helical_ferredxn"/>
</dbReference>
<evidence type="ECO:0000256" key="2">
    <source>
        <dbReference type="ARBA" id="ARBA00004173"/>
    </source>
</evidence>
<dbReference type="FunFam" id="3.30.43.10:FF:000018">
    <property type="entry name" value="D-lactate dehydrogenase (Dld)"/>
    <property type="match status" value="1"/>
</dbReference>
<evidence type="ECO:0000256" key="4">
    <source>
        <dbReference type="ARBA" id="ARBA00022630"/>
    </source>
</evidence>
<gene>
    <name evidence="12" type="ORF">MSP1401_LOCUS2802</name>
</gene>
<dbReference type="EC" id="1.1.2.4" evidence="9"/>
<name>A0A7S0CW47_MICPS</name>
<dbReference type="InterPro" id="IPR016166">
    <property type="entry name" value="FAD-bd_PCMH"/>
</dbReference>
<dbReference type="GO" id="GO:0071949">
    <property type="term" value="F:FAD binding"/>
    <property type="evidence" value="ECO:0007669"/>
    <property type="project" value="InterPro"/>
</dbReference>
<sequence>MRRQRSVVQMLRALAPSAARPTAVRAVVAASRGNAAPAQASAIEFVDIQGGTVYPVTLRTPVKQYNNVDGGRIDDGRYTNFRADVTKLVPQERVYTDPVKTFAYGTDASFYRLLPQVVVKVHDEKEVGEILPMAAKHETPVTFRAAGTSLSGQAVTDSILLKLSHTGKNFRNYEIRDGGKEITVEPGLILGEVNRLLAKYKQQNGLDVQYKMGPDPSSIDSCMIGGVVANNSSGMCCGVKQNTYHTLKDMRIVFVDGTVLDTADEKSRAAFLKSHAKLVEGVVNLASRVQADKELSALITKKHAIKCTTGYSMNALVDFPVSDPIEIIKRLMIGSEGTLGFVSQATYNTVVDHPHKASAFIVFKDVREACRAAAVLRRETDVDAVELFDRASLTQCEGHDQIIGLVPTIADAPKTGAALLIECRGATDDELNAGIKAVSSALDNANMDYLNDRESTYPFVKDEAVYKVYWDVRKGLIPLVGSSRQAGTSVLIEDVACEVDKLGDMTQDLIDMFVRFGYDDASVMGHALEGNLHLVFSQGFRNDEEVKKYAAMMQELCEIVAEKYQGSLKAEHGTGRNVAPFVEMEWGSKAYELMWELKELFDPEYVLNPGVILNRDRDTHQKFLKPKPVADPIVDMCMECGFCESNCPSRDLSLTPRQRITVYREISRLQAIESPTNEEQARLDEFLDIFTYEGNSTCAADGMCQVKCPVGINTGELIKSLRERELKKQNTATRGANALANNFSAFAGVVPPFLNVVSAAHSVLGGGTLRAVSGALNRATGNLVPVWNEHMPTGAPKLPAPHVPSAASKETNKGLPRKVVYLPSCVTRMMGPAKGDEASGGVADAMMSVLKKANYEVVYPAGLSNSCCGMLFNSRGFKATASAKGSELEEALMIASEGGKLPIVVDTSPCLAQIKEQLSNPALRFSLYEPVEFISNHLVDKLEWKKVRDHVAIHVPCSSKKLGVENTFAKIAGLCAEQVTPSGIPCCGMAGDRGMRFPELTGSSLSYLDLPKSCSDGYSTSRTCEMSLSNHSDGVPFKGLVYLVDEATSAKTA</sequence>
<keyword evidence="4" id="KW-0285">Flavoprotein</keyword>
<evidence type="ECO:0000256" key="9">
    <source>
        <dbReference type="ARBA" id="ARBA00038897"/>
    </source>
</evidence>
<feature type="domain" description="4Fe-4S ferredoxin-type" evidence="10">
    <location>
        <begin position="626"/>
        <end position="657"/>
    </location>
</feature>
<keyword evidence="6" id="KW-0809">Transit peptide</keyword>
<evidence type="ECO:0000256" key="3">
    <source>
        <dbReference type="ARBA" id="ARBA00008000"/>
    </source>
</evidence>
<accession>A0A7S0CW47</accession>
<dbReference type="InterPro" id="IPR016171">
    <property type="entry name" value="Vanillyl_alc_oxidase_C-sub2"/>
</dbReference>
<dbReference type="Gene3D" id="3.30.465.10">
    <property type="match status" value="1"/>
</dbReference>
<proteinExistence type="inferred from homology"/>
<evidence type="ECO:0000256" key="7">
    <source>
        <dbReference type="ARBA" id="ARBA00023002"/>
    </source>
</evidence>
<dbReference type="Pfam" id="PF13183">
    <property type="entry name" value="Fer4_8"/>
    <property type="match status" value="1"/>
</dbReference>
<dbReference type="AlphaFoldDB" id="A0A7S0CW47"/>
<dbReference type="GO" id="GO:0005739">
    <property type="term" value="C:mitochondrion"/>
    <property type="evidence" value="ECO:0007669"/>
    <property type="project" value="UniProtKB-SubCell"/>
</dbReference>
<dbReference type="PROSITE" id="PS51379">
    <property type="entry name" value="4FE4S_FER_2"/>
    <property type="match status" value="1"/>
</dbReference>
<dbReference type="InterPro" id="IPR036318">
    <property type="entry name" value="FAD-bd_PCMH-like_sf"/>
</dbReference>
<organism evidence="12">
    <name type="scientific">Micromonas pusilla</name>
    <name type="common">Picoplanktonic green alga</name>
    <name type="synonym">Chromulina pusilla</name>
    <dbReference type="NCBI Taxonomy" id="38833"/>
    <lineage>
        <taxon>Eukaryota</taxon>
        <taxon>Viridiplantae</taxon>
        <taxon>Chlorophyta</taxon>
        <taxon>Mamiellophyceae</taxon>
        <taxon>Mamiellales</taxon>
        <taxon>Mamiellaceae</taxon>
        <taxon>Micromonas</taxon>
    </lineage>
</organism>
<dbReference type="SUPFAM" id="SSF55103">
    <property type="entry name" value="FAD-linked oxidases, C-terminal domain"/>
    <property type="match status" value="1"/>
</dbReference>
<dbReference type="PANTHER" id="PTHR11748">
    <property type="entry name" value="D-LACTATE DEHYDROGENASE"/>
    <property type="match status" value="1"/>
</dbReference>
<dbReference type="InterPro" id="IPR004113">
    <property type="entry name" value="FAD-bd_oxidored_4_C"/>
</dbReference>
<dbReference type="Gene3D" id="1.10.1060.10">
    <property type="entry name" value="Alpha-helical ferredoxin"/>
    <property type="match status" value="1"/>
</dbReference>
<dbReference type="Gene3D" id="1.10.45.10">
    <property type="entry name" value="Vanillyl-alcohol Oxidase, Chain A, domain 4"/>
    <property type="match status" value="1"/>
</dbReference>
<protein>
    <recommendedName>
        <fullName evidence="9">D-lactate dehydrogenase (cytochrome)</fullName>
        <ecNumber evidence="9">1.1.2.4</ecNumber>
    </recommendedName>
</protein>
<evidence type="ECO:0000256" key="5">
    <source>
        <dbReference type="ARBA" id="ARBA00022827"/>
    </source>
</evidence>
<dbReference type="Pfam" id="PF01565">
    <property type="entry name" value="FAD_binding_4"/>
    <property type="match status" value="1"/>
</dbReference>
<dbReference type="GO" id="GO:0008720">
    <property type="term" value="F:D-lactate dehydrogenase (NAD+) activity"/>
    <property type="evidence" value="ECO:0007669"/>
    <property type="project" value="TreeGrafter"/>
</dbReference>
<dbReference type="InterPro" id="IPR017896">
    <property type="entry name" value="4Fe4S_Fe-S-bd"/>
</dbReference>
<dbReference type="InterPro" id="IPR017900">
    <property type="entry name" value="4Fe4S_Fe_S_CS"/>
</dbReference>
<dbReference type="PROSITE" id="PS00198">
    <property type="entry name" value="4FE4S_FER_1"/>
    <property type="match status" value="1"/>
</dbReference>
<keyword evidence="8" id="KW-0496">Mitochondrion</keyword>
<evidence type="ECO:0000256" key="8">
    <source>
        <dbReference type="ARBA" id="ARBA00023128"/>
    </source>
</evidence>
<dbReference type="PANTHER" id="PTHR11748:SF111">
    <property type="entry name" value="D-LACTATE DEHYDROGENASE, MITOCHONDRIAL-RELATED"/>
    <property type="match status" value="1"/>
</dbReference>
<dbReference type="InterPro" id="IPR006094">
    <property type="entry name" value="Oxid_FAD_bind_N"/>
</dbReference>
<evidence type="ECO:0000259" key="11">
    <source>
        <dbReference type="PROSITE" id="PS51387"/>
    </source>
</evidence>
<comment type="similarity">
    <text evidence="3">Belongs to the FAD-binding oxidoreductase/transferase type 4 family.</text>
</comment>
<dbReference type="SUPFAM" id="SSF56176">
    <property type="entry name" value="FAD-binding/transporter-associated domain-like"/>
    <property type="match status" value="1"/>
</dbReference>
<keyword evidence="5" id="KW-0274">FAD</keyword>
<dbReference type="InterPro" id="IPR016169">
    <property type="entry name" value="FAD-bd_PCMH_sub2"/>
</dbReference>
<dbReference type="Pfam" id="PF02913">
    <property type="entry name" value="FAD-oxidase_C"/>
    <property type="match status" value="1"/>
</dbReference>
<evidence type="ECO:0000256" key="6">
    <source>
        <dbReference type="ARBA" id="ARBA00022946"/>
    </source>
</evidence>
<dbReference type="InterPro" id="IPR016164">
    <property type="entry name" value="FAD-linked_Oxase-like_C"/>
</dbReference>
<comment type="cofactor">
    <cofactor evidence="1">
        <name>FAD</name>
        <dbReference type="ChEBI" id="CHEBI:57692"/>
    </cofactor>
</comment>
<reference evidence="12" key="1">
    <citation type="submission" date="2021-01" db="EMBL/GenBank/DDBJ databases">
        <authorList>
            <person name="Corre E."/>
            <person name="Pelletier E."/>
            <person name="Niang G."/>
            <person name="Scheremetjew M."/>
            <person name="Finn R."/>
            <person name="Kale V."/>
            <person name="Holt S."/>
            <person name="Cochrane G."/>
            <person name="Meng A."/>
            <person name="Brown T."/>
            <person name="Cohen L."/>
        </authorList>
    </citation>
    <scope>NUCLEOTIDE SEQUENCE</scope>
    <source>
        <strain evidence="12">CCAC1681</strain>
    </source>
</reference>
<evidence type="ECO:0000313" key="12">
    <source>
        <dbReference type="EMBL" id="CAD8433934.1"/>
    </source>
</evidence>